<dbReference type="RefSeq" id="WP_084115996.1">
    <property type="nucleotide sequence ID" value="NZ_FWXH01000007.1"/>
</dbReference>
<sequence>MRFVENFNSDLGKLIGDNTSNLRVKENIPLDLKIVSEKECEFYNRKLLRYRISKDEYADAYVLFPKGFNGELGGVLAIHGEGREHSYKVGKSSLAIENKDNHLALGAEICKKGNVVICPDRFPYESRSLETNEDSSLEKTDYYRMLVCNKLLYNGVTELGKELKEMIIAVDVLSSFKEVNNNKISVIGLSEGGFLAAMILYLDHRIKSGCAINIGYMLNESKKDISKRKRNICDMFLAISENKNINDGLSDVLASIAPKPFIWLENENNVSKREVDSICEKAKEVYLNMRVPNKFVSIIYVSSMFLPNDIKEKAYHWLDKWMKF</sequence>
<evidence type="ECO:0000313" key="1">
    <source>
        <dbReference type="EMBL" id="SMC24476.1"/>
    </source>
</evidence>
<dbReference type="EMBL" id="FWXH01000007">
    <property type="protein sequence ID" value="SMC24476.1"/>
    <property type="molecule type" value="Genomic_DNA"/>
</dbReference>
<dbReference type="Gene3D" id="3.40.50.1820">
    <property type="entry name" value="alpha/beta hydrolase"/>
    <property type="match status" value="1"/>
</dbReference>
<dbReference type="AlphaFoldDB" id="A0A1W1XKI4"/>
<protein>
    <recommendedName>
        <fullName evidence="3">Alpha/beta hydrolase family protein</fullName>
    </recommendedName>
</protein>
<dbReference type="OrthoDB" id="8183145at2"/>
<dbReference type="SUPFAM" id="SSF53474">
    <property type="entry name" value="alpha/beta-Hydrolases"/>
    <property type="match status" value="1"/>
</dbReference>
<dbReference type="InterPro" id="IPR029058">
    <property type="entry name" value="AB_hydrolase_fold"/>
</dbReference>
<name>A0A1W1XKI4_9CLOT</name>
<gene>
    <name evidence="1" type="ORF">SAMN02745134_02177</name>
</gene>
<organism evidence="1 2">
    <name type="scientific">Clostridium acidisoli DSM 12555</name>
    <dbReference type="NCBI Taxonomy" id="1121291"/>
    <lineage>
        <taxon>Bacteria</taxon>
        <taxon>Bacillati</taxon>
        <taxon>Bacillota</taxon>
        <taxon>Clostridia</taxon>
        <taxon>Eubacteriales</taxon>
        <taxon>Clostridiaceae</taxon>
        <taxon>Clostridium</taxon>
    </lineage>
</organism>
<reference evidence="1 2" key="1">
    <citation type="submission" date="2017-04" db="EMBL/GenBank/DDBJ databases">
        <authorList>
            <person name="Afonso C.L."/>
            <person name="Miller P.J."/>
            <person name="Scott M.A."/>
            <person name="Spackman E."/>
            <person name="Goraichik I."/>
            <person name="Dimitrov K.M."/>
            <person name="Suarez D.L."/>
            <person name="Swayne D.E."/>
        </authorList>
    </citation>
    <scope>NUCLEOTIDE SEQUENCE [LARGE SCALE GENOMIC DNA]</scope>
    <source>
        <strain evidence="1 2">DSM 12555</strain>
    </source>
</reference>
<proteinExistence type="predicted"/>
<dbReference type="Proteomes" id="UP000192468">
    <property type="component" value="Unassembled WGS sequence"/>
</dbReference>
<evidence type="ECO:0008006" key="3">
    <source>
        <dbReference type="Google" id="ProtNLM"/>
    </source>
</evidence>
<keyword evidence="2" id="KW-1185">Reference proteome</keyword>
<accession>A0A1W1XKI4</accession>
<dbReference type="STRING" id="1121291.SAMN02745134_02177"/>
<evidence type="ECO:0000313" key="2">
    <source>
        <dbReference type="Proteomes" id="UP000192468"/>
    </source>
</evidence>